<reference evidence="3" key="2">
    <citation type="submission" date="2020-12" db="EMBL/GenBank/DDBJ databases">
        <title>New Spironucleus salmonicida genome in near-complete chromosomes.</title>
        <authorList>
            <person name="Xu F."/>
            <person name="Kurt Z."/>
            <person name="Jimenez-Gonzalez A."/>
            <person name="Astvaldsson A."/>
            <person name="Andersson J.O."/>
            <person name="Svard S.G."/>
        </authorList>
    </citation>
    <scope>NUCLEOTIDE SEQUENCE</scope>
    <source>
        <strain evidence="3">ATCC 50377</strain>
    </source>
</reference>
<evidence type="ECO:0000313" key="3">
    <source>
        <dbReference type="EMBL" id="KAH0570433.1"/>
    </source>
</evidence>
<dbReference type="VEuPathDB" id="GiardiaDB:SS50377_26713"/>
<gene>
    <name evidence="2" type="ORF">SS50377_10400</name>
    <name evidence="3" type="ORF">SS50377_26713</name>
</gene>
<organism evidence="2">
    <name type="scientific">Spironucleus salmonicida</name>
    <dbReference type="NCBI Taxonomy" id="348837"/>
    <lineage>
        <taxon>Eukaryota</taxon>
        <taxon>Metamonada</taxon>
        <taxon>Diplomonadida</taxon>
        <taxon>Hexamitidae</taxon>
        <taxon>Hexamitinae</taxon>
        <taxon>Spironucleus</taxon>
    </lineage>
</organism>
<dbReference type="Proteomes" id="UP000018208">
    <property type="component" value="Unassembled WGS sequence"/>
</dbReference>
<dbReference type="AlphaFoldDB" id="V6LXB5"/>
<dbReference type="SUPFAM" id="SSF57783">
    <property type="entry name" value="Zinc beta-ribbon"/>
    <property type="match status" value="1"/>
</dbReference>
<reference evidence="2 3" key="1">
    <citation type="journal article" date="2014" name="PLoS Genet.">
        <title>The Genome of Spironucleus salmonicida Highlights a Fish Pathogen Adapted to Fluctuating Environments.</title>
        <authorList>
            <person name="Xu F."/>
            <person name="Jerlstrom-Hultqvist J."/>
            <person name="Einarsson E."/>
            <person name="Astvaldsson A."/>
            <person name="Svard S.G."/>
            <person name="Andersson J.O."/>
        </authorList>
    </citation>
    <scope>NUCLEOTIDE SEQUENCE</scope>
    <source>
        <strain evidence="3">ATCC 50377</strain>
    </source>
</reference>
<sequence length="217" mass="25109">MAKKKKSQNTNQTKTASKITKYTCPFCHKPGAAKISLKKSDNKRSMEGLCVCTVCDAKHRVPEIRLIDTEKNVYARWEQFARMLKTSPIRCCDELTVLFIEKSPHGTIGRVECAQCEQHIFQLREGEQETNFRYRIQRELNGLEAIKAKSKNETKKKSNNNKSKSKKQQEYSESQGEYYEDELDQIQESIGDDVNKESTSEEPLFQKQILDDDEDDI</sequence>
<feature type="compositionally biased region" description="Basic residues" evidence="1">
    <location>
        <begin position="157"/>
        <end position="166"/>
    </location>
</feature>
<dbReference type="Gene3D" id="2.20.25.190">
    <property type="match status" value="1"/>
</dbReference>
<proteinExistence type="predicted"/>
<evidence type="ECO:0000256" key="1">
    <source>
        <dbReference type="SAM" id="MobiDB-lite"/>
    </source>
</evidence>
<name>V6LXB5_9EUKA</name>
<dbReference type="InterPro" id="IPR038567">
    <property type="entry name" value="T_Elf1_sf"/>
</dbReference>
<accession>V6LXB5</accession>
<keyword evidence="4" id="KW-1185">Reference proteome</keyword>
<evidence type="ECO:0000313" key="2">
    <source>
        <dbReference type="EMBL" id="EST49185.1"/>
    </source>
</evidence>
<protein>
    <submittedName>
        <fullName evidence="2">Transcription elongation factor Ef1 like domain-containing protein</fullName>
    </submittedName>
</protein>
<evidence type="ECO:0000313" key="4">
    <source>
        <dbReference type="Proteomes" id="UP000018208"/>
    </source>
</evidence>
<dbReference type="GO" id="GO:0003746">
    <property type="term" value="F:translation elongation factor activity"/>
    <property type="evidence" value="ECO:0007669"/>
    <property type="project" value="UniProtKB-KW"/>
</dbReference>
<dbReference type="EMBL" id="KI545953">
    <property type="protein sequence ID" value="EST49185.1"/>
    <property type="molecule type" value="Genomic_DNA"/>
</dbReference>
<dbReference type="EMBL" id="AUWU02000007">
    <property type="protein sequence ID" value="KAH0570433.1"/>
    <property type="molecule type" value="Genomic_DNA"/>
</dbReference>
<keyword evidence="2" id="KW-0648">Protein biosynthesis</keyword>
<feature type="region of interest" description="Disordered" evidence="1">
    <location>
        <begin position="147"/>
        <end position="217"/>
    </location>
</feature>
<keyword evidence="2" id="KW-0251">Elongation factor</keyword>
<feature type="compositionally biased region" description="Basic and acidic residues" evidence="1">
    <location>
        <begin position="147"/>
        <end position="156"/>
    </location>
</feature>